<dbReference type="AlphaFoldDB" id="Q31HU6"/>
<reference evidence="1" key="1">
    <citation type="submission" date="2006-07" db="EMBL/GenBank/DDBJ databases">
        <title>Complete sequence of Thiomicrospira crunogena XCL-2.</title>
        <authorList>
            <consortium name="US DOE Joint Genome Institute"/>
            <person name="Copeland A."/>
            <person name="Lucas S."/>
            <person name="Lapidus A."/>
            <person name="Barry K."/>
            <person name="Detter J.C."/>
            <person name="Glavina del Rio T."/>
            <person name="Hammon N."/>
            <person name="Israni S."/>
            <person name="Dalin E."/>
            <person name="Tice H."/>
            <person name="Pitluck S."/>
            <person name="Chain P."/>
            <person name="Malfatti S."/>
            <person name="Shin M."/>
            <person name="Vergez L."/>
            <person name="Schmutz J."/>
            <person name="Larimer F."/>
            <person name="Land M."/>
            <person name="Hauser L."/>
            <person name="Kyrpides N."/>
            <person name="Lykidis A."/>
            <person name="Scott K.M."/>
            <person name="Sievert S."/>
            <person name="Kerfeld C."/>
            <person name="Freyermuth S."/>
            <person name="Dobrinski K."/>
            <person name="Boller A."/>
            <person name="Fitzpatrick K."/>
            <person name="Thoma P."/>
            <person name="Moore J."/>
            <person name="Richardson P."/>
        </authorList>
    </citation>
    <scope>NUCLEOTIDE SEQUENCE</scope>
    <source>
        <strain evidence="1">XCL-2</strain>
    </source>
</reference>
<sequence length="114" mass="12125">MLTEKNHAGEFILSEGNGHISREVITVVTGQADILYPGQVLGKITASGKYTPYDVNATDGSETAAAVLYDKVDATAADVNAVAIVRLAELKELVLTDTTQAVKDDFAALNLFIR</sequence>
<dbReference type="InterPro" id="IPR004195">
    <property type="entry name" value="Head_decoration_D"/>
</dbReference>
<dbReference type="EMBL" id="CP000109">
    <property type="protein sequence ID" value="ABB41277.1"/>
    <property type="molecule type" value="Genomic_DNA"/>
</dbReference>
<dbReference type="STRING" id="317025.Tcr_0681"/>
<dbReference type="OrthoDB" id="9099687at2"/>
<evidence type="ECO:0000313" key="1">
    <source>
        <dbReference type="EMBL" id="ABB41277.1"/>
    </source>
</evidence>
<dbReference type="KEGG" id="tcx:Tcr_0681"/>
<dbReference type="Pfam" id="PF02924">
    <property type="entry name" value="HDPD"/>
    <property type="match status" value="1"/>
</dbReference>
<dbReference type="HOGENOM" id="CLU_159984_2_0_6"/>
<evidence type="ECO:0008006" key="2">
    <source>
        <dbReference type="Google" id="ProtNLM"/>
    </source>
</evidence>
<accession>Q31HU6</accession>
<name>Q31HU6_HYDCU</name>
<proteinExistence type="predicted"/>
<organism evidence="1">
    <name type="scientific">Hydrogenovibrio crunogenus (strain DSM 25203 / XCL-2)</name>
    <name type="common">Thiomicrospira crunogena</name>
    <dbReference type="NCBI Taxonomy" id="317025"/>
    <lineage>
        <taxon>Bacteria</taxon>
        <taxon>Pseudomonadati</taxon>
        <taxon>Pseudomonadota</taxon>
        <taxon>Gammaproteobacteria</taxon>
        <taxon>Thiotrichales</taxon>
        <taxon>Piscirickettsiaceae</taxon>
        <taxon>Hydrogenovibrio</taxon>
    </lineage>
</organism>
<gene>
    <name evidence="1" type="ordered locus">Tcr_0681</name>
</gene>
<dbReference type="eggNOG" id="ENOG5032YWN">
    <property type="taxonomic scope" value="Bacteria"/>
</dbReference>
<protein>
    <recommendedName>
        <fullName evidence="2">Head decoration protein</fullName>
    </recommendedName>
</protein>